<organism evidence="2 3">
    <name type="scientific">Flavobacterium nitrogenifigens</name>
    <dbReference type="NCBI Taxonomy" id="1617283"/>
    <lineage>
        <taxon>Bacteria</taxon>
        <taxon>Pseudomonadati</taxon>
        <taxon>Bacteroidota</taxon>
        <taxon>Flavobacteriia</taxon>
        <taxon>Flavobacteriales</taxon>
        <taxon>Flavobacteriaceae</taxon>
        <taxon>Flavobacterium</taxon>
    </lineage>
</organism>
<dbReference type="EMBL" id="JACHLD010000007">
    <property type="protein sequence ID" value="MBB4803908.1"/>
    <property type="molecule type" value="Genomic_DNA"/>
</dbReference>
<reference evidence="2 3" key="1">
    <citation type="submission" date="2020-08" db="EMBL/GenBank/DDBJ databases">
        <title>Functional genomics of gut bacteria from endangered species of beetles.</title>
        <authorList>
            <person name="Carlos-Shanley C."/>
        </authorList>
    </citation>
    <scope>NUCLEOTIDE SEQUENCE [LARGE SCALE GENOMIC DNA]</scope>
    <source>
        <strain evidence="2 3">S00142</strain>
    </source>
</reference>
<sequence>MRNNNPGNLIRTSIAWQGKIPHSANTDKNFEQFENVHFGLRAMLKDLINDINKGKNTVKLLITEYAPPSENDTKAYINSVAKTLGVSPTQKLTEINSKFLINLVRAILQVELGKDHTLITDSDIVKSITMLGDVSTPILKVTIDKFALAKQYIIPLLITIGLFFYSYVTITI</sequence>
<protein>
    <submittedName>
        <fullName evidence="2">Uncharacterized protein</fullName>
    </submittedName>
</protein>
<keyword evidence="1" id="KW-0812">Transmembrane</keyword>
<evidence type="ECO:0000313" key="3">
    <source>
        <dbReference type="Proteomes" id="UP000561681"/>
    </source>
</evidence>
<dbReference type="RefSeq" id="WP_184166096.1">
    <property type="nucleotide sequence ID" value="NZ_JACHLD010000007.1"/>
</dbReference>
<evidence type="ECO:0000313" key="2">
    <source>
        <dbReference type="EMBL" id="MBB4803908.1"/>
    </source>
</evidence>
<gene>
    <name evidence="2" type="ORF">HNP37_003988</name>
</gene>
<accession>A0A7W7J120</accession>
<proteinExistence type="predicted"/>
<comment type="caution">
    <text evidence="2">The sequence shown here is derived from an EMBL/GenBank/DDBJ whole genome shotgun (WGS) entry which is preliminary data.</text>
</comment>
<keyword evidence="3" id="KW-1185">Reference proteome</keyword>
<evidence type="ECO:0000256" key="1">
    <source>
        <dbReference type="SAM" id="Phobius"/>
    </source>
</evidence>
<name>A0A7W7J120_9FLAO</name>
<keyword evidence="1" id="KW-1133">Transmembrane helix</keyword>
<feature type="transmembrane region" description="Helical" evidence="1">
    <location>
        <begin position="152"/>
        <end position="170"/>
    </location>
</feature>
<dbReference type="Proteomes" id="UP000561681">
    <property type="component" value="Unassembled WGS sequence"/>
</dbReference>
<keyword evidence="1" id="KW-0472">Membrane</keyword>
<dbReference type="AlphaFoldDB" id="A0A7W7J120"/>